<accession>D7CP35</accession>
<comment type="subcellular location">
    <subcellularLocation>
        <location evidence="1">Membrane</location>
        <topology evidence="1">Multi-pass membrane protein</topology>
    </subcellularLocation>
</comment>
<reference evidence="7 8" key="2">
    <citation type="journal article" date="2010" name="Stand. Genomic Sci.">
        <title>Complete genome sequence of Syntrophothermus lipocalidus type strain (TGB-C1).</title>
        <authorList>
            <person name="Djao O.D."/>
            <person name="Zhang X."/>
            <person name="Lucas S."/>
            <person name="Lapidus A."/>
            <person name="Del Rio T.G."/>
            <person name="Nolan M."/>
            <person name="Tice H."/>
            <person name="Cheng J.F."/>
            <person name="Han C."/>
            <person name="Tapia R."/>
            <person name="Goodwin L."/>
            <person name="Pitluck S."/>
            <person name="Liolios K."/>
            <person name="Ivanova N."/>
            <person name="Mavromatis K."/>
            <person name="Mikhailova N."/>
            <person name="Ovchinnikova G."/>
            <person name="Pati A."/>
            <person name="Brambilla E."/>
            <person name="Chen A."/>
            <person name="Palaniappan K."/>
            <person name="Land M."/>
            <person name="Hauser L."/>
            <person name="Chang Y.J."/>
            <person name="Jeffries C.D."/>
            <person name="Rohde M."/>
            <person name="Sikorski J."/>
            <person name="Spring S."/>
            <person name="Goker M."/>
            <person name="Detter J.C."/>
            <person name="Woyke T."/>
            <person name="Bristow J."/>
            <person name="Eisen J.A."/>
            <person name="Markowitz V."/>
            <person name="Hugenholtz P."/>
            <person name="Kyrpides N.C."/>
            <person name="Klenk H.P."/>
        </authorList>
    </citation>
    <scope>NUCLEOTIDE SEQUENCE [LARGE SCALE GENOMIC DNA]</scope>
    <source>
        <strain evidence="8">DSM 12680 / TGB-C1</strain>
    </source>
</reference>
<evidence type="ECO:0000256" key="6">
    <source>
        <dbReference type="SAM" id="Phobius"/>
    </source>
</evidence>
<dbReference type="PANTHER" id="PTHR30178:SF3">
    <property type="entry name" value="SUCCINATE-ACETATE_PROTON SYMPORTER SATP"/>
    <property type="match status" value="1"/>
</dbReference>
<keyword evidence="4 6" id="KW-1133">Transmembrane helix</keyword>
<name>D7CP35_SYNLT</name>
<proteinExistence type="inferred from homology"/>
<dbReference type="eggNOG" id="COG1584">
    <property type="taxonomic scope" value="Bacteria"/>
</dbReference>
<dbReference type="GO" id="GO:0016020">
    <property type="term" value="C:membrane"/>
    <property type="evidence" value="ECO:0007669"/>
    <property type="project" value="UniProtKB-SubCell"/>
</dbReference>
<organism evidence="7 8">
    <name type="scientific">Syntrophothermus lipocalidus (strain DSM 12680 / TGB-C1)</name>
    <dbReference type="NCBI Taxonomy" id="643648"/>
    <lineage>
        <taxon>Bacteria</taxon>
        <taxon>Bacillati</taxon>
        <taxon>Bacillota</taxon>
        <taxon>Clostridia</taxon>
        <taxon>Eubacteriales</taxon>
        <taxon>Syntrophomonadaceae</taxon>
        <taxon>Syntrophothermus</taxon>
    </lineage>
</organism>
<feature type="transmembrane region" description="Helical" evidence="6">
    <location>
        <begin position="145"/>
        <end position="167"/>
    </location>
</feature>
<dbReference type="KEGG" id="slp:Slip_1712"/>
<evidence type="ECO:0000256" key="4">
    <source>
        <dbReference type="ARBA" id="ARBA00022989"/>
    </source>
</evidence>
<dbReference type="InterPro" id="IPR047623">
    <property type="entry name" value="SatP"/>
</dbReference>
<feature type="transmembrane region" description="Helical" evidence="6">
    <location>
        <begin position="79"/>
        <end position="100"/>
    </location>
</feature>
<dbReference type="InterPro" id="IPR000791">
    <property type="entry name" value="Gpr1/Fun34/SatP-like"/>
</dbReference>
<evidence type="ECO:0000256" key="5">
    <source>
        <dbReference type="ARBA" id="ARBA00023136"/>
    </source>
</evidence>
<dbReference type="NCBIfam" id="NF038013">
    <property type="entry name" value="AceTr_1"/>
    <property type="match status" value="1"/>
</dbReference>
<gene>
    <name evidence="7" type="ordered locus">Slip_1712</name>
</gene>
<sequence length="215" mass="23343">MKNNDVKEVKVVGHVQELVGNPSALGLLGLAMVTLVASSQKLGLTGGPTGSVAYVLPWAIFLGALAQFVAGLYDFKHNNTFGATAFCGYGFFWFGVAMTWMIKMGMFGQAVAATGDIRQLGFAFLGYFIFTVYMTIGSMGTNKVLFIIFFLIDLLFLGLFMSTLGWGGETWHKLAAWSELLISIFSFYGSAASVLNTHYNQVVLPVGKPFGPWVK</sequence>
<dbReference type="RefSeq" id="WP_013175872.1">
    <property type="nucleotide sequence ID" value="NC_014220.1"/>
</dbReference>
<dbReference type="HOGENOM" id="CLU_051062_3_2_9"/>
<feature type="transmembrane region" description="Helical" evidence="6">
    <location>
        <begin position="51"/>
        <end position="73"/>
    </location>
</feature>
<dbReference type="Proteomes" id="UP000000378">
    <property type="component" value="Chromosome"/>
</dbReference>
<dbReference type="STRING" id="643648.Slip_1712"/>
<protein>
    <submittedName>
        <fullName evidence="7">GPR1/FUN34/yaaH family protein</fullName>
    </submittedName>
</protein>
<comment type="similarity">
    <text evidence="2">Belongs to the acetate uptake transporter (AceTr) (TC 2.A.96) family.</text>
</comment>
<dbReference type="EMBL" id="CP002048">
    <property type="protein sequence ID" value="ADI02470.1"/>
    <property type="molecule type" value="Genomic_DNA"/>
</dbReference>
<dbReference type="Pfam" id="PF01184">
    <property type="entry name" value="Gpr1_Fun34_YaaH"/>
    <property type="match status" value="1"/>
</dbReference>
<keyword evidence="3 6" id="KW-0812">Transmembrane</keyword>
<dbReference type="AlphaFoldDB" id="D7CP35"/>
<feature type="transmembrane region" description="Helical" evidence="6">
    <location>
        <begin position="174"/>
        <end position="195"/>
    </location>
</feature>
<evidence type="ECO:0000256" key="2">
    <source>
        <dbReference type="ARBA" id="ARBA00005587"/>
    </source>
</evidence>
<keyword evidence="8" id="KW-1185">Reference proteome</keyword>
<evidence type="ECO:0000256" key="1">
    <source>
        <dbReference type="ARBA" id="ARBA00004141"/>
    </source>
</evidence>
<evidence type="ECO:0000313" key="7">
    <source>
        <dbReference type="EMBL" id="ADI02470.1"/>
    </source>
</evidence>
<dbReference type="OrthoDB" id="9787939at2"/>
<reference evidence="8" key="1">
    <citation type="journal article" date="2010" name="Stand. Genomic Sci.">
        <title>Complete genome sequence of Syntrophothermus lipocalidus type strain (TGB-C1T).</title>
        <authorList>
            <consortium name="US DOE Joint Genome Institute (JGI-PGF)"/>
            <person name="Djao O."/>
            <person name="Zhang X."/>
            <person name="Lucas S."/>
            <person name="Lapidus A."/>
            <person name="Glavina Del Rio T."/>
            <person name="Nolan M."/>
            <person name="Tice H."/>
            <person name="Cheng J."/>
            <person name="Han C."/>
            <person name="Tapia R."/>
            <person name="Goodwin L."/>
            <person name="Pitluck S."/>
            <person name="Liolios K."/>
            <person name="Ivanova N."/>
            <person name="Mavromatis K."/>
            <person name="Mikhailova N."/>
            <person name="Ovchinnikova G."/>
            <person name="Pati A."/>
            <person name="Brambilla E."/>
            <person name="Chen A."/>
            <person name="Palaniappan K."/>
            <person name="Land M."/>
            <person name="Hauser L."/>
            <person name="Chang Y."/>
            <person name="Jeffries C."/>
            <person name="Rohde M."/>
            <person name="Sikorski J."/>
            <person name="Spring S."/>
            <person name="Goker M."/>
            <person name="Detter J."/>
            <person name="Woyke T."/>
            <person name="Bristow J."/>
            <person name="Eisen J."/>
            <person name="Markowitz V."/>
            <person name="Hugenholtz P."/>
            <person name="Kyrpides N."/>
            <person name="Klenk H."/>
        </authorList>
    </citation>
    <scope>NUCLEOTIDE SEQUENCE [LARGE SCALE GENOMIC DNA]</scope>
    <source>
        <strain evidence="8">DSM 12680 / TGB-C1</strain>
    </source>
</reference>
<evidence type="ECO:0000256" key="3">
    <source>
        <dbReference type="ARBA" id="ARBA00022692"/>
    </source>
</evidence>
<keyword evidence="5 6" id="KW-0472">Membrane</keyword>
<evidence type="ECO:0000313" key="8">
    <source>
        <dbReference type="Proteomes" id="UP000000378"/>
    </source>
</evidence>
<dbReference type="PANTHER" id="PTHR30178">
    <property type="entry name" value="INNER MEMBRANE PROTEIN YAAH"/>
    <property type="match status" value="1"/>
</dbReference>
<feature type="transmembrane region" description="Helical" evidence="6">
    <location>
        <begin position="20"/>
        <end position="39"/>
    </location>
</feature>
<feature type="transmembrane region" description="Helical" evidence="6">
    <location>
        <begin position="120"/>
        <end position="139"/>
    </location>
</feature>